<dbReference type="PANTHER" id="PTHR46411:SF3">
    <property type="entry name" value="AAA+ ATPASE DOMAIN-CONTAINING PROTEIN"/>
    <property type="match status" value="1"/>
</dbReference>
<dbReference type="Pfam" id="PF00004">
    <property type="entry name" value="AAA"/>
    <property type="match status" value="1"/>
</dbReference>
<keyword evidence="4" id="KW-1185">Reference proteome</keyword>
<feature type="region of interest" description="Disordered" evidence="1">
    <location>
        <begin position="805"/>
        <end position="850"/>
    </location>
</feature>
<dbReference type="OrthoDB" id="10042665at2759"/>
<dbReference type="InterPro" id="IPR003959">
    <property type="entry name" value="ATPase_AAA_core"/>
</dbReference>
<dbReference type="EMBL" id="KV878339">
    <property type="protein sequence ID" value="OJJ48282.1"/>
    <property type="molecule type" value="Genomic_DNA"/>
</dbReference>
<evidence type="ECO:0000256" key="1">
    <source>
        <dbReference type="SAM" id="MobiDB-lite"/>
    </source>
</evidence>
<organism evidence="3 4">
    <name type="scientific">Penicilliopsis zonata CBS 506.65</name>
    <dbReference type="NCBI Taxonomy" id="1073090"/>
    <lineage>
        <taxon>Eukaryota</taxon>
        <taxon>Fungi</taxon>
        <taxon>Dikarya</taxon>
        <taxon>Ascomycota</taxon>
        <taxon>Pezizomycotina</taxon>
        <taxon>Eurotiomycetes</taxon>
        <taxon>Eurotiomycetidae</taxon>
        <taxon>Eurotiales</taxon>
        <taxon>Aspergillaceae</taxon>
        <taxon>Penicilliopsis</taxon>
    </lineage>
</organism>
<dbReference type="PANTHER" id="PTHR46411">
    <property type="entry name" value="FAMILY ATPASE, PUTATIVE-RELATED"/>
    <property type="match status" value="1"/>
</dbReference>
<protein>
    <recommendedName>
        <fullName evidence="2">AAA+ ATPase domain-containing protein</fullName>
    </recommendedName>
</protein>
<dbReference type="GeneID" id="34615494"/>
<dbReference type="InterPro" id="IPR054289">
    <property type="entry name" value="DUF7025"/>
</dbReference>
<reference evidence="4" key="1">
    <citation type="journal article" date="2017" name="Genome Biol.">
        <title>Comparative genomics reveals high biological diversity and specific adaptations in the industrially and medically important fungal genus Aspergillus.</title>
        <authorList>
            <person name="de Vries R.P."/>
            <person name="Riley R."/>
            <person name="Wiebenga A."/>
            <person name="Aguilar-Osorio G."/>
            <person name="Amillis S."/>
            <person name="Uchima C.A."/>
            <person name="Anderluh G."/>
            <person name="Asadollahi M."/>
            <person name="Askin M."/>
            <person name="Barry K."/>
            <person name="Battaglia E."/>
            <person name="Bayram O."/>
            <person name="Benocci T."/>
            <person name="Braus-Stromeyer S.A."/>
            <person name="Caldana C."/>
            <person name="Canovas D."/>
            <person name="Cerqueira G.C."/>
            <person name="Chen F."/>
            <person name="Chen W."/>
            <person name="Choi C."/>
            <person name="Clum A."/>
            <person name="Dos Santos R.A."/>
            <person name="Damasio A.R."/>
            <person name="Diallinas G."/>
            <person name="Emri T."/>
            <person name="Fekete E."/>
            <person name="Flipphi M."/>
            <person name="Freyberg S."/>
            <person name="Gallo A."/>
            <person name="Gournas C."/>
            <person name="Habgood R."/>
            <person name="Hainaut M."/>
            <person name="Harispe M.L."/>
            <person name="Henrissat B."/>
            <person name="Hilden K.S."/>
            <person name="Hope R."/>
            <person name="Hossain A."/>
            <person name="Karabika E."/>
            <person name="Karaffa L."/>
            <person name="Karanyi Z."/>
            <person name="Krasevec N."/>
            <person name="Kuo A."/>
            <person name="Kusch H."/>
            <person name="LaButti K."/>
            <person name="Lagendijk E.L."/>
            <person name="Lapidus A."/>
            <person name="Levasseur A."/>
            <person name="Lindquist E."/>
            <person name="Lipzen A."/>
            <person name="Logrieco A.F."/>
            <person name="MacCabe A."/>
            <person name="Maekelae M.R."/>
            <person name="Malavazi I."/>
            <person name="Melin P."/>
            <person name="Meyer V."/>
            <person name="Mielnichuk N."/>
            <person name="Miskei M."/>
            <person name="Molnar A.P."/>
            <person name="Mule G."/>
            <person name="Ngan C.Y."/>
            <person name="Orejas M."/>
            <person name="Orosz E."/>
            <person name="Ouedraogo J.P."/>
            <person name="Overkamp K.M."/>
            <person name="Park H.-S."/>
            <person name="Perrone G."/>
            <person name="Piumi F."/>
            <person name="Punt P.J."/>
            <person name="Ram A.F."/>
            <person name="Ramon A."/>
            <person name="Rauscher S."/>
            <person name="Record E."/>
            <person name="Riano-Pachon D.M."/>
            <person name="Robert V."/>
            <person name="Roehrig J."/>
            <person name="Ruller R."/>
            <person name="Salamov A."/>
            <person name="Salih N.S."/>
            <person name="Samson R.A."/>
            <person name="Sandor E."/>
            <person name="Sanguinetti M."/>
            <person name="Schuetze T."/>
            <person name="Sepcic K."/>
            <person name="Shelest E."/>
            <person name="Sherlock G."/>
            <person name="Sophianopoulou V."/>
            <person name="Squina F.M."/>
            <person name="Sun H."/>
            <person name="Susca A."/>
            <person name="Todd R.B."/>
            <person name="Tsang A."/>
            <person name="Unkles S.E."/>
            <person name="van de Wiele N."/>
            <person name="van Rossen-Uffink D."/>
            <person name="Oliveira J.V."/>
            <person name="Vesth T.C."/>
            <person name="Visser J."/>
            <person name="Yu J.-H."/>
            <person name="Zhou M."/>
            <person name="Andersen M.R."/>
            <person name="Archer D.B."/>
            <person name="Baker S.E."/>
            <person name="Benoit I."/>
            <person name="Brakhage A.A."/>
            <person name="Braus G.H."/>
            <person name="Fischer R."/>
            <person name="Frisvad J.C."/>
            <person name="Goldman G.H."/>
            <person name="Houbraken J."/>
            <person name="Oakley B."/>
            <person name="Pocsi I."/>
            <person name="Scazzocchio C."/>
            <person name="Seiboth B."/>
            <person name="vanKuyk P.A."/>
            <person name="Wortman J."/>
            <person name="Dyer P.S."/>
            <person name="Grigoriev I.V."/>
        </authorList>
    </citation>
    <scope>NUCLEOTIDE SEQUENCE [LARGE SCALE GENOMIC DNA]</scope>
    <source>
        <strain evidence="4">CBS 506.65</strain>
    </source>
</reference>
<dbReference type="SUPFAM" id="SSF52540">
    <property type="entry name" value="P-loop containing nucleoside triphosphate hydrolases"/>
    <property type="match status" value="1"/>
</dbReference>
<dbReference type="AlphaFoldDB" id="A0A1L9SLX4"/>
<evidence type="ECO:0000313" key="3">
    <source>
        <dbReference type="EMBL" id="OJJ48282.1"/>
    </source>
</evidence>
<feature type="compositionally biased region" description="Low complexity" evidence="1">
    <location>
        <begin position="702"/>
        <end position="720"/>
    </location>
</feature>
<feature type="region of interest" description="Disordered" evidence="1">
    <location>
        <begin position="702"/>
        <end position="742"/>
    </location>
</feature>
<accession>A0A1L9SLX4</accession>
<dbReference type="RefSeq" id="XP_022582792.1">
    <property type="nucleotide sequence ID" value="XM_022729030.1"/>
</dbReference>
<evidence type="ECO:0000259" key="2">
    <source>
        <dbReference type="SMART" id="SM00382"/>
    </source>
</evidence>
<dbReference type="InterPro" id="IPR027417">
    <property type="entry name" value="P-loop_NTPase"/>
</dbReference>
<dbReference type="GO" id="GO:0016887">
    <property type="term" value="F:ATP hydrolysis activity"/>
    <property type="evidence" value="ECO:0007669"/>
    <property type="project" value="InterPro"/>
</dbReference>
<dbReference type="Pfam" id="PF22942">
    <property type="entry name" value="DUF7025"/>
    <property type="match status" value="1"/>
</dbReference>
<dbReference type="InterPro" id="IPR003593">
    <property type="entry name" value="AAA+_ATPase"/>
</dbReference>
<dbReference type="InterPro" id="IPR056599">
    <property type="entry name" value="AAA_lid_fung"/>
</dbReference>
<name>A0A1L9SLX4_9EURO</name>
<dbReference type="SMART" id="SM00382">
    <property type="entry name" value="AAA"/>
    <property type="match status" value="1"/>
</dbReference>
<dbReference type="STRING" id="1073090.A0A1L9SLX4"/>
<gene>
    <name evidence="3" type="ORF">ASPZODRAFT_61950</name>
</gene>
<evidence type="ECO:0000313" key="4">
    <source>
        <dbReference type="Proteomes" id="UP000184188"/>
    </source>
</evidence>
<dbReference type="GO" id="GO:0005524">
    <property type="term" value="F:ATP binding"/>
    <property type="evidence" value="ECO:0007669"/>
    <property type="project" value="InterPro"/>
</dbReference>
<sequence>MDGRIAAFRITSKALALALRSTWDASDEVEQIICYRPFIDPMHFFDKAKTKLAEMEALAEHDLLPPSVGRRDSSGDASHRANDPSLVAQLRGYVEFMEEEIVPFYSHIKTLTAADDFCVEFDDLFHLFQPGDIIVYPEAALHHERVTRSNRGDQKLWRVFSKVWKVDSDEFVVKAYCIDYNGDSYVCTQESFTIWRFEGVASVSSLKVFPIRFASNMQALYDDAKRQGEAFQKFIKSKLVAHNGWASEPNPTDPTLRYITGDVVIDFAETFKAHPDCKPVSELPDVNYTDKKNSTAPDDDAKWSWVNGEKLEESKENFTWYDGSYVEWVERSEYCRDQDPFLSNLLKGEQGRYNLREEDLYLLPHRLFAYSLQDRRFVAVDVDNLKPIEYQGSKFDDLIINQAHERMLRALVESHFSRKETIDLIGSRMTAQDIFENKGRGLVILLHGVPGVGKTSTTETIASEFKKPLLPITCGDLGLDPATVEQSLKEIFRLAQVWDCILLLDEADVFLTERVPSDLSRNALVSAVFLRVLDYYTGVLFLTTNRVGTIDEAFKSRLHVSLYYPHLKRNQTEKIWQINLRRLTQIEEEQSRITGQPSMTVDHDGIMDFAREHYQKGRESGNGVWNGRQIRNAFLIASALARFEKSRSPQQQPAKPYDLNASHFKTVVEAGFGFERYLHEVKGKTDGEAAFLQGTRADYILSSQGKPDQSSGSSPGQGTPRNLPHRPVTPVRNPANAGWNGGYHNPGAAVPSQAYAGGGGVVAAAGGGAYAEAPQHQAASYLSPTHTLLHPQPQFSMEAGTFQDRWGQQQARSLPFGAPHSMATGHPAVQPSLGSRPAGQSGYRHDSDDD</sequence>
<dbReference type="Gene3D" id="3.40.50.300">
    <property type="entry name" value="P-loop containing nucleotide triphosphate hydrolases"/>
    <property type="match status" value="1"/>
</dbReference>
<feature type="domain" description="AAA+ ATPase" evidence="2">
    <location>
        <begin position="440"/>
        <end position="568"/>
    </location>
</feature>
<dbReference type="Proteomes" id="UP000184188">
    <property type="component" value="Unassembled WGS sequence"/>
</dbReference>
<dbReference type="Pfam" id="PF23232">
    <property type="entry name" value="AAA_lid_13"/>
    <property type="match status" value="1"/>
</dbReference>
<dbReference type="VEuPathDB" id="FungiDB:ASPZODRAFT_61950"/>
<dbReference type="CDD" id="cd19481">
    <property type="entry name" value="RecA-like_protease"/>
    <property type="match status" value="1"/>
</dbReference>
<proteinExistence type="predicted"/>